<name>A0A379QD86_SALER</name>
<dbReference type="InterPro" id="IPR036388">
    <property type="entry name" value="WH-like_DNA-bd_sf"/>
</dbReference>
<dbReference type="InterPro" id="IPR006793">
    <property type="entry name" value="FaeA"/>
</dbReference>
<dbReference type="EMBL" id="UGWP01000003">
    <property type="protein sequence ID" value="SUF55017.1"/>
    <property type="molecule type" value="Genomic_DNA"/>
</dbReference>
<reference evidence="3 4" key="1">
    <citation type="submission" date="2018-06" db="EMBL/GenBank/DDBJ databases">
        <authorList>
            <consortium name="Pathogen Informatics"/>
            <person name="Doyle S."/>
        </authorList>
    </citation>
    <scope>NUCLEOTIDE SEQUENCE [LARGE SCALE GENOMIC DNA]</scope>
    <source>
        <strain evidence="3 4">NCTC10252</strain>
    </source>
</reference>
<protein>
    <submittedName>
        <fullName evidence="3">P fimbrial regulatory protein KS71A</fullName>
    </submittedName>
</protein>
<keyword evidence="2" id="KW-0804">Transcription</keyword>
<evidence type="ECO:0000313" key="4">
    <source>
        <dbReference type="Proteomes" id="UP000254597"/>
    </source>
</evidence>
<dbReference type="InterPro" id="IPR036390">
    <property type="entry name" value="WH_DNA-bd_sf"/>
</dbReference>
<dbReference type="GO" id="GO:0006355">
    <property type="term" value="P:regulation of DNA-templated transcription"/>
    <property type="evidence" value="ECO:0007669"/>
    <property type="project" value="InterPro"/>
</dbReference>
<dbReference type="AlphaFoldDB" id="A0A379QD86"/>
<organism evidence="3 4">
    <name type="scientific">Salmonella enterica</name>
    <name type="common">Salmonella choleraesuis</name>
    <dbReference type="NCBI Taxonomy" id="28901"/>
    <lineage>
        <taxon>Bacteria</taxon>
        <taxon>Pseudomonadati</taxon>
        <taxon>Pseudomonadota</taxon>
        <taxon>Gammaproteobacteria</taxon>
        <taxon>Enterobacterales</taxon>
        <taxon>Enterobacteriaceae</taxon>
        <taxon>Salmonella</taxon>
    </lineage>
</organism>
<sequence length="62" mass="7251">MKRQIVQYMHGKREGCGTAEISYALKLSSYQARYYLQQLGKEKKVTRTPLRRGARTIWTVSD</sequence>
<evidence type="ECO:0000256" key="1">
    <source>
        <dbReference type="ARBA" id="ARBA00023015"/>
    </source>
</evidence>
<dbReference type="Gene3D" id="1.10.10.10">
    <property type="entry name" value="Winged helix-like DNA-binding domain superfamily/Winged helix DNA-binding domain"/>
    <property type="match status" value="1"/>
</dbReference>
<dbReference type="Proteomes" id="UP000254597">
    <property type="component" value="Unassembled WGS sequence"/>
</dbReference>
<dbReference type="SUPFAM" id="SSF46785">
    <property type="entry name" value="Winged helix' DNA-binding domain"/>
    <property type="match status" value="1"/>
</dbReference>
<gene>
    <name evidence="3" type="ORF">NCTC10252_00186</name>
</gene>
<accession>A0A379QD86</accession>
<evidence type="ECO:0000313" key="3">
    <source>
        <dbReference type="EMBL" id="SUF55017.1"/>
    </source>
</evidence>
<evidence type="ECO:0000256" key="2">
    <source>
        <dbReference type="ARBA" id="ARBA00023163"/>
    </source>
</evidence>
<dbReference type="Pfam" id="PF04703">
    <property type="entry name" value="FaeA"/>
    <property type="match status" value="1"/>
</dbReference>
<proteinExistence type="predicted"/>
<keyword evidence="1" id="KW-0805">Transcription regulation</keyword>